<evidence type="ECO:0000313" key="1">
    <source>
        <dbReference type="EMBL" id="RKL46916.1"/>
    </source>
</evidence>
<reference evidence="1 2" key="1">
    <citation type="journal article" date="2018" name="Sci. Rep.">
        <title>Characterisation of pathogen-specific regions and novel effector candidates in Fusarium oxysporum f. sp. cepae.</title>
        <authorList>
            <person name="Armitage A.D."/>
            <person name="Taylor A."/>
            <person name="Sobczyk M.K."/>
            <person name="Baxter L."/>
            <person name="Greenfield B.P."/>
            <person name="Bates H.J."/>
            <person name="Wilson F."/>
            <person name="Jackson A.C."/>
            <person name="Ott S."/>
            <person name="Harrison R.J."/>
            <person name="Clarkson J.P."/>
        </authorList>
    </citation>
    <scope>NUCLEOTIDE SEQUENCE [LARGE SCALE GENOMIC DNA]</scope>
    <source>
        <strain evidence="1 2">Fp_A8</strain>
    </source>
</reference>
<gene>
    <name evidence="1" type="ORF">BFJ72_g2655</name>
</gene>
<proteinExistence type="predicted"/>
<dbReference type="AlphaFoldDB" id="A0A420TZH5"/>
<organism evidence="1 2">
    <name type="scientific">Gibberella intermedia</name>
    <name type="common">Bulb rot disease fungus</name>
    <name type="synonym">Fusarium proliferatum</name>
    <dbReference type="NCBI Taxonomy" id="948311"/>
    <lineage>
        <taxon>Eukaryota</taxon>
        <taxon>Fungi</taxon>
        <taxon>Dikarya</taxon>
        <taxon>Ascomycota</taxon>
        <taxon>Pezizomycotina</taxon>
        <taxon>Sordariomycetes</taxon>
        <taxon>Hypocreomycetidae</taxon>
        <taxon>Hypocreales</taxon>
        <taxon>Nectriaceae</taxon>
        <taxon>Fusarium</taxon>
        <taxon>Fusarium fujikuroi species complex</taxon>
    </lineage>
</organism>
<protein>
    <submittedName>
        <fullName evidence="1">Uncharacterized protein</fullName>
    </submittedName>
</protein>
<sequence>MWVSLTLLNFDLAILSKGRVYCLFSFLRLFQHPYQSHATVKSSRFATMSSSDNSHVGRTLQDFQGWESMYQSALRQMDETGTDYAIGFMPDPRPGVDDDVLMIVIYRGGFYRTFEPLDNVNENTGN</sequence>
<evidence type="ECO:0000313" key="2">
    <source>
        <dbReference type="Proteomes" id="UP000283569"/>
    </source>
</evidence>
<dbReference type="Proteomes" id="UP000283569">
    <property type="component" value="Unassembled WGS sequence"/>
</dbReference>
<name>A0A420TZH5_GIBIN</name>
<dbReference type="EMBL" id="MRDB01000006">
    <property type="protein sequence ID" value="RKL46916.1"/>
    <property type="molecule type" value="Genomic_DNA"/>
</dbReference>
<comment type="caution">
    <text evidence="1">The sequence shown here is derived from an EMBL/GenBank/DDBJ whole genome shotgun (WGS) entry which is preliminary data.</text>
</comment>
<accession>A0A420TZH5</accession>